<dbReference type="Pfam" id="PF00158">
    <property type="entry name" value="Sigma54_activat"/>
    <property type="match status" value="1"/>
</dbReference>
<dbReference type="PRINTS" id="PR01590">
    <property type="entry name" value="HTHFIS"/>
</dbReference>
<evidence type="ECO:0000313" key="7">
    <source>
        <dbReference type="EMBL" id="HGW91755.1"/>
    </source>
</evidence>
<dbReference type="CDD" id="cd00009">
    <property type="entry name" value="AAA"/>
    <property type="match status" value="1"/>
</dbReference>
<evidence type="ECO:0000256" key="3">
    <source>
        <dbReference type="ARBA" id="ARBA00023015"/>
    </source>
</evidence>
<dbReference type="InterPro" id="IPR029016">
    <property type="entry name" value="GAF-like_dom_sf"/>
</dbReference>
<accession>A0A7C4U894</accession>
<keyword evidence="3" id="KW-0805">Transcription regulation</keyword>
<dbReference type="SMART" id="SM00065">
    <property type="entry name" value="GAF"/>
    <property type="match status" value="1"/>
</dbReference>
<keyword evidence="2" id="KW-0067">ATP-binding</keyword>
<dbReference type="InterPro" id="IPR058031">
    <property type="entry name" value="AAA_lid_NorR"/>
</dbReference>
<dbReference type="Gene3D" id="3.30.450.40">
    <property type="match status" value="1"/>
</dbReference>
<dbReference type="Pfam" id="PF25601">
    <property type="entry name" value="AAA_lid_14"/>
    <property type="match status" value="1"/>
</dbReference>
<dbReference type="PROSITE" id="PS50045">
    <property type="entry name" value="SIGMA54_INTERACT_4"/>
    <property type="match status" value="1"/>
</dbReference>
<keyword evidence="1" id="KW-0547">Nucleotide-binding</keyword>
<dbReference type="InterPro" id="IPR025943">
    <property type="entry name" value="Sigma_54_int_dom_ATP-bd_2"/>
</dbReference>
<keyword evidence="5" id="KW-0804">Transcription</keyword>
<dbReference type="AlphaFoldDB" id="A0A7C4U894"/>
<dbReference type="InterPro" id="IPR027417">
    <property type="entry name" value="P-loop_NTPase"/>
</dbReference>
<dbReference type="SUPFAM" id="SSF55781">
    <property type="entry name" value="GAF domain-like"/>
    <property type="match status" value="1"/>
</dbReference>
<evidence type="ECO:0000256" key="1">
    <source>
        <dbReference type="ARBA" id="ARBA00022741"/>
    </source>
</evidence>
<gene>
    <name evidence="7" type="ORF">ENV67_04350</name>
</gene>
<dbReference type="GO" id="GO:0043565">
    <property type="term" value="F:sequence-specific DNA binding"/>
    <property type="evidence" value="ECO:0007669"/>
    <property type="project" value="InterPro"/>
</dbReference>
<sequence>MVYDKIEELLDKEDLVELFKATKIINSIDDVDIILEKILDIAIERTGAERGALVLLKNGNEYEVKVARNMDKESIENPKEISFTIINDCIKEGKPILTADAKKDPRFADSESVILYNIFSIIATPLTVKNRIIGAIYIDRRSSLNLFSEKEKNFIDAFSHIAGIAIENLIKKDFLIKENLRLKKELKDQYNFYGIVGKSRAIKNIIETISKVANNDVPVLIEGESGTGKELVARTIHYSGKRKDYPFVPVYCGGIPETLIESELFGAKKGSYTGAYNDKIGLIEEAHNGTFFLDEISEIPLYIQPKLLRVLEERRFRRIGETKERYANFRLISATNKTLIEEVKKGNFREDLYYRIKVVSIYIPPLRERKEDIPLLIEHFLKKYSNGEKVLSKEVFEFFMEYEWRGNVRELENVISNITIMSKGNIITMEDLPKDMFEKKQKIQEGFLKDIEKETIINVLKLVNGNKKIAAEKLGISLRTLYNKIKEYNITDFRNL</sequence>
<organism evidence="7">
    <name type="scientific">candidate division WOR-3 bacterium</name>
    <dbReference type="NCBI Taxonomy" id="2052148"/>
    <lineage>
        <taxon>Bacteria</taxon>
        <taxon>Bacteria division WOR-3</taxon>
    </lineage>
</organism>
<dbReference type="GO" id="GO:0006355">
    <property type="term" value="P:regulation of DNA-templated transcription"/>
    <property type="evidence" value="ECO:0007669"/>
    <property type="project" value="InterPro"/>
</dbReference>
<dbReference type="PROSITE" id="PS00676">
    <property type="entry name" value="SIGMA54_INTERACT_2"/>
    <property type="match status" value="1"/>
</dbReference>
<dbReference type="SUPFAM" id="SSF46689">
    <property type="entry name" value="Homeodomain-like"/>
    <property type="match status" value="1"/>
</dbReference>
<comment type="caution">
    <text evidence="7">The sequence shown here is derived from an EMBL/GenBank/DDBJ whole genome shotgun (WGS) entry which is preliminary data.</text>
</comment>
<dbReference type="InterPro" id="IPR025662">
    <property type="entry name" value="Sigma_54_int_dom_ATP-bd_1"/>
</dbReference>
<evidence type="ECO:0000259" key="6">
    <source>
        <dbReference type="PROSITE" id="PS50045"/>
    </source>
</evidence>
<dbReference type="InterPro" id="IPR009057">
    <property type="entry name" value="Homeodomain-like_sf"/>
</dbReference>
<dbReference type="PANTHER" id="PTHR32071">
    <property type="entry name" value="TRANSCRIPTIONAL REGULATORY PROTEIN"/>
    <property type="match status" value="1"/>
</dbReference>
<dbReference type="GO" id="GO:0005524">
    <property type="term" value="F:ATP binding"/>
    <property type="evidence" value="ECO:0007669"/>
    <property type="project" value="UniProtKB-KW"/>
</dbReference>
<dbReference type="Gene3D" id="3.40.50.300">
    <property type="entry name" value="P-loop containing nucleotide triphosphate hydrolases"/>
    <property type="match status" value="1"/>
</dbReference>
<dbReference type="PROSITE" id="PS00675">
    <property type="entry name" value="SIGMA54_INTERACT_1"/>
    <property type="match status" value="1"/>
</dbReference>
<proteinExistence type="predicted"/>
<dbReference type="InterPro" id="IPR002078">
    <property type="entry name" value="Sigma_54_int"/>
</dbReference>
<dbReference type="Pfam" id="PF01590">
    <property type="entry name" value="GAF"/>
    <property type="match status" value="1"/>
</dbReference>
<dbReference type="InterPro" id="IPR002197">
    <property type="entry name" value="HTH_Fis"/>
</dbReference>
<protein>
    <submittedName>
        <fullName evidence="7">GAF domain-containing protein</fullName>
    </submittedName>
</protein>
<dbReference type="Pfam" id="PF02954">
    <property type="entry name" value="HTH_8"/>
    <property type="match status" value="1"/>
</dbReference>
<keyword evidence="4" id="KW-0238">DNA-binding</keyword>
<dbReference type="Gene3D" id="1.10.10.60">
    <property type="entry name" value="Homeodomain-like"/>
    <property type="match status" value="1"/>
</dbReference>
<dbReference type="InterPro" id="IPR003018">
    <property type="entry name" value="GAF"/>
</dbReference>
<evidence type="ECO:0000256" key="5">
    <source>
        <dbReference type="ARBA" id="ARBA00023163"/>
    </source>
</evidence>
<dbReference type="SUPFAM" id="SSF52540">
    <property type="entry name" value="P-loop containing nucleoside triphosphate hydrolases"/>
    <property type="match status" value="1"/>
</dbReference>
<dbReference type="FunFam" id="3.40.50.300:FF:000006">
    <property type="entry name" value="DNA-binding transcriptional regulator NtrC"/>
    <property type="match status" value="1"/>
</dbReference>
<dbReference type="Gene3D" id="1.10.8.60">
    <property type="match status" value="1"/>
</dbReference>
<name>A0A7C4U894_UNCW3</name>
<dbReference type="EMBL" id="DTHG01000055">
    <property type="protein sequence ID" value="HGW91755.1"/>
    <property type="molecule type" value="Genomic_DNA"/>
</dbReference>
<reference evidence="7" key="1">
    <citation type="journal article" date="2020" name="mSystems">
        <title>Genome- and Community-Level Interaction Insights into Carbon Utilization and Element Cycling Functions of Hydrothermarchaeota in Hydrothermal Sediment.</title>
        <authorList>
            <person name="Zhou Z."/>
            <person name="Liu Y."/>
            <person name="Xu W."/>
            <person name="Pan J."/>
            <person name="Luo Z.H."/>
            <person name="Li M."/>
        </authorList>
    </citation>
    <scope>NUCLEOTIDE SEQUENCE [LARGE SCALE GENOMIC DNA]</scope>
    <source>
        <strain evidence="7">SpSt-780</strain>
    </source>
</reference>
<evidence type="ECO:0000256" key="4">
    <source>
        <dbReference type="ARBA" id="ARBA00023125"/>
    </source>
</evidence>
<feature type="domain" description="Sigma-54 factor interaction" evidence="6">
    <location>
        <begin position="195"/>
        <end position="420"/>
    </location>
</feature>
<evidence type="ECO:0000256" key="2">
    <source>
        <dbReference type="ARBA" id="ARBA00022840"/>
    </source>
</evidence>